<evidence type="ECO:0000313" key="7">
    <source>
        <dbReference type="EMBL" id="RJL05393.1"/>
    </source>
</evidence>
<comment type="caution">
    <text evidence="7">The sequence shown here is derived from an EMBL/GenBank/DDBJ whole genome shotgun (WGS) entry which is preliminary data.</text>
</comment>
<gene>
    <name evidence="7" type="ORF">D3P05_19700</name>
</gene>
<comment type="similarity">
    <text evidence="2">Belongs to the MipA/OmpV family.</text>
</comment>
<evidence type="ECO:0000256" key="2">
    <source>
        <dbReference type="ARBA" id="ARBA00005722"/>
    </source>
</evidence>
<keyword evidence="8" id="KW-1185">Reference proteome</keyword>
<dbReference type="InterPro" id="IPR010583">
    <property type="entry name" value="MipA"/>
</dbReference>
<dbReference type="Proteomes" id="UP000283587">
    <property type="component" value="Unassembled WGS sequence"/>
</dbReference>
<evidence type="ECO:0000256" key="4">
    <source>
        <dbReference type="ARBA" id="ARBA00023136"/>
    </source>
</evidence>
<dbReference type="PANTHER" id="PTHR38776">
    <property type="entry name" value="MLTA-INTERACTING PROTEIN-RELATED"/>
    <property type="match status" value="1"/>
</dbReference>
<evidence type="ECO:0000256" key="3">
    <source>
        <dbReference type="ARBA" id="ARBA00022729"/>
    </source>
</evidence>
<feature type="signal peptide" evidence="6">
    <location>
        <begin position="1"/>
        <end position="17"/>
    </location>
</feature>
<evidence type="ECO:0000256" key="6">
    <source>
        <dbReference type="SAM" id="SignalP"/>
    </source>
</evidence>
<dbReference type="EMBL" id="QZEW01000113">
    <property type="protein sequence ID" value="RJL05393.1"/>
    <property type="molecule type" value="Genomic_DNA"/>
</dbReference>
<name>A0A418ZY12_9RHOB</name>
<dbReference type="PANTHER" id="PTHR38776:SF1">
    <property type="entry name" value="MLTA-INTERACTING PROTEIN-RELATED"/>
    <property type="match status" value="1"/>
</dbReference>
<reference evidence="8" key="1">
    <citation type="submission" date="2018-09" db="EMBL/GenBank/DDBJ databases">
        <title>Paracoccus onubensis nov. sp. a moderate halophilic bacterium isolated from Gruta de las Maravillas (Aracena, Spain).</title>
        <authorList>
            <person name="Jurado V."/>
            <person name="Gutierrez-Patricio S."/>
            <person name="Gonzalez-Pimentel J.L."/>
            <person name="Miller A.Z."/>
            <person name="Laiz L."/>
            <person name="Saiz-Jimenez C."/>
        </authorList>
    </citation>
    <scope>NUCLEOTIDE SEQUENCE [LARGE SCALE GENOMIC DNA]</scope>
    <source>
        <strain evidence="8">DSM 26381</strain>
    </source>
</reference>
<comment type="subcellular location">
    <subcellularLocation>
        <location evidence="1">Cell outer membrane</location>
    </subcellularLocation>
</comment>
<proteinExistence type="inferred from homology"/>
<dbReference type="AlphaFoldDB" id="A0A418ZY12"/>
<keyword evidence="3 6" id="KW-0732">Signal</keyword>
<feature type="chain" id="PRO_5019569696" evidence="6">
    <location>
        <begin position="18"/>
        <end position="247"/>
    </location>
</feature>
<protein>
    <submittedName>
        <fullName evidence="7">MipA/OmpV family protein</fullName>
    </submittedName>
</protein>
<dbReference type="GO" id="GO:0009279">
    <property type="term" value="C:cell outer membrane"/>
    <property type="evidence" value="ECO:0007669"/>
    <property type="project" value="UniProtKB-SubCell"/>
</dbReference>
<dbReference type="OrthoDB" id="5462484at2"/>
<keyword evidence="5" id="KW-0998">Cell outer membrane</keyword>
<dbReference type="RefSeq" id="WP_119900492.1">
    <property type="nucleotide sequence ID" value="NZ_QNRC01000016.1"/>
</dbReference>
<evidence type="ECO:0000256" key="1">
    <source>
        <dbReference type="ARBA" id="ARBA00004442"/>
    </source>
</evidence>
<dbReference type="Pfam" id="PF06629">
    <property type="entry name" value="MipA"/>
    <property type="match status" value="1"/>
</dbReference>
<accession>A0A418ZY12</accession>
<dbReference type="SUPFAM" id="SSF56935">
    <property type="entry name" value="Porins"/>
    <property type="match status" value="1"/>
</dbReference>
<organism evidence="7 8">
    <name type="scientific">Paracoccus siganidrum</name>
    <dbReference type="NCBI Taxonomy" id="1276757"/>
    <lineage>
        <taxon>Bacteria</taxon>
        <taxon>Pseudomonadati</taxon>
        <taxon>Pseudomonadota</taxon>
        <taxon>Alphaproteobacteria</taxon>
        <taxon>Rhodobacterales</taxon>
        <taxon>Paracoccaceae</taxon>
        <taxon>Paracoccus</taxon>
    </lineage>
</organism>
<evidence type="ECO:0000313" key="8">
    <source>
        <dbReference type="Proteomes" id="UP000283587"/>
    </source>
</evidence>
<evidence type="ECO:0000256" key="5">
    <source>
        <dbReference type="ARBA" id="ARBA00023237"/>
    </source>
</evidence>
<keyword evidence="4" id="KW-0472">Membrane</keyword>
<sequence>MLKHALALLLLATPLQAQDFGLLGGSRDLTFDMGVGASYRPVYPGADSNDVAPWLILRNGNRGDAGAGDTQGFSFLPSLRMIGERDESDDASLAGMGDIDRAYEVGGSVRYGIGPVTAYGTLRKGFGGHHGVTGEVGLRHRLDVSDRLTLWSSLFAGYGDSDYSQTYFGISPEQAANSGRAEYSPGGGINSAVARLEARYALTDSIALLGELQYGRLVGDAGDSPIVQDKDQPIVRLGVVRRFSFGF</sequence>